<proteinExistence type="predicted"/>
<gene>
    <name evidence="1" type="ORF">NBG4_180023</name>
</gene>
<dbReference type="PROSITE" id="PS51257">
    <property type="entry name" value="PROKAR_LIPOPROTEIN"/>
    <property type="match status" value="1"/>
</dbReference>
<reference evidence="2" key="1">
    <citation type="submission" date="2018-03" db="EMBL/GenBank/DDBJ databases">
        <authorList>
            <person name="Zecchin S."/>
        </authorList>
    </citation>
    <scope>NUCLEOTIDE SEQUENCE [LARGE SCALE GENOMIC DNA]</scope>
</reference>
<evidence type="ECO:0000313" key="1">
    <source>
        <dbReference type="EMBL" id="SPQ00147.1"/>
    </source>
</evidence>
<sequence length="147" mass="17558">MIGYGKLRLIPVLFFLLILFSGCSVKETVKSKSDEEILRDRVTEYWGYKIEEKFDKSYEFEYPVYRKNVSMSNYFRGFRPSMKWTKAEVQTIEMKDDAAEVTVKVDIKVDMVVPRIPKPVQHENKGIELRERWVKIDGLWYHVPKQR</sequence>
<accession>A0A2U3QFF6</accession>
<dbReference type="EMBL" id="OUUY01000062">
    <property type="protein sequence ID" value="SPQ00147.1"/>
    <property type="molecule type" value="Genomic_DNA"/>
</dbReference>
<protein>
    <recommendedName>
        <fullName evidence="3">Lipoprotein</fullName>
    </recommendedName>
</protein>
<organism evidence="1 2">
    <name type="scientific">Candidatus Sulfobium mesophilum</name>
    <dbReference type="NCBI Taxonomy" id="2016548"/>
    <lineage>
        <taxon>Bacteria</taxon>
        <taxon>Pseudomonadati</taxon>
        <taxon>Nitrospirota</taxon>
        <taxon>Nitrospiria</taxon>
        <taxon>Nitrospirales</taxon>
        <taxon>Nitrospiraceae</taxon>
        <taxon>Candidatus Sulfobium</taxon>
    </lineage>
</organism>
<dbReference type="AlphaFoldDB" id="A0A2U3QFF6"/>
<keyword evidence="2" id="KW-1185">Reference proteome</keyword>
<evidence type="ECO:0000313" key="2">
    <source>
        <dbReference type="Proteomes" id="UP000245125"/>
    </source>
</evidence>
<dbReference type="OrthoDB" id="8810898at2"/>
<name>A0A2U3QFF6_9BACT</name>
<dbReference type="Proteomes" id="UP000245125">
    <property type="component" value="Unassembled WGS sequence"/>
</dbReference>
<evidence type="ECO:0008006" key="3">
    <source>
        <dbReference type="Google" id="ProtNLM"/>
    </source>
</evidence>